<accession>A0ABR4DQZ1</accession>
<evidence type="ECO:0000256" key="4">
    <source>
        <dbReference type="ARBA" id="ARBA00022729"/>
    </source>
</evidence>
<dbReference type="Proteomes" id="UP001600888">
    <property type="component" value="Unassembled WGS sequence"/>
</dbReference>
<keyword evidence="4 7" id="KW-0732">Signal</keyword>
<proteinExistence type="inferred from homology"/>
<keyword evidence="9" id="KW-1185">Reference proteome</keyword>
<evidence type="ECO:0000256" key="7">
    <source>
        <dbReference type="SAM" id="SignalP"/>
    </source>
</evidence>
<keyword evidence="3" id="KW-0645">Protease</keyword>
<dbReference type="PANTHER" id="PTHR11802">
    <property type="entry name" value="SERINE PROTEASE FAMILY S10 SERINE CARBOXYPEPTIDASE"/>
    <property type="match status" value="1"/>
</dbReference>
<keyword evidence="5" id="KW-0378">Hydrolase</keyword>
<evidence type="ECO:0008006" key="10">
    <source>
        <dbReference type="Google" id="ProtNLM"/>
    </source>
</evidence>
<dbReference type="PRINTS" id="PR00724">
    <property type="entry name" value="CRBOXYPTASEC"/>
</dbReference>
<gene>
    <name evidence="8" type="ORF">FJTKL_05972</name>
</gene>
<name>A0ABR4DQZ1_9PEZI</name>
<dbReference type="Pfam" id="PF00450">
    <property type="entry name" value="Peptidase_S10"/>
    <property type="match status" value="1"/>
</dbReference>
<comment type="similarity">
    <text evidence="1">Belongs to the peptidase S10 family.</text>
</comment>
<keyword evidence="2" id="KW-0121">Carboxypeptidase</keyword>
<dbReference type="PANTHER" id="PTHR11802:SF189">
    <property type="entry name" value="CARBOXYPEPTIDASE"/>
    <property type="match status" value="1"/>
</dbReference>
<evidence type="ECO:0000313" key="8">
    <source>
        <dbReference type="EMBL" id="KAL2272812.1"/>
    </source>
</evidence>
<reference evidence="8 9" key="1">
    <citation type="submission" date="2024-03" db="EMBL/GenBank/DDBJ databases">
        <title>A high-quality draft genome sequence of Diaporthe vaccinii, a causative agent of upright dieback and viscid rot disease in cranberry plants.</title>
        <authorList>
            <person name="Sarrasin M."/>
            <person name="Lang B.F."/>
            <person name="Burger G."/>
        </authorList>
    </citation>
    <scope>NUCLEOTIDE SEQUENCE [LARGE SCALE GENOMIC DNA]</scope>
    <source>
        <strain evidence="8 9">IS7</strain>
    </source>
</reference>
<evidence type="ECO:0000256" key="5">
    <source>
        <dbReference type="ARBA" id="ARBA00022801"/>
    </source>
</evidence>
<protein>
    <recommendedName>
        <fullName evidence="10">Carboxypeptidase S1</fullName>
    </recommendedName>
</protein>
<dbReference type="InterPro" id="IPR001563">
    <property type="entry name" value="Peptidase_S10"/>
</dbReference>
<evidence type="ECO:0000313" key="9">
    <source>
        <dbReference type="Proteomes" id="UP001600888"/>
    </source>
</evidence>
<evidence type="ECO:0000256" key="2">
    <source>
        <dbReference type="ARBA" id="ARBA00022645"/>
    </source>
</evidence>
<dbReference type="EMBL" id="JBAWTH010000215">
    <property type="protein sequence ID" value="KAL2272812.1"/>
    <property type="molecule type" value="Genomic_DNA"/>
</dbReference>
<feature type="signal peptide" evidence="7">
    <location>
        <begin position="1"/>
        <end position="22"/>
    </location>
</feature>
<keyword evidence="6" id="KW-0325">Glycoprotein</keyword>
<dbReference type="Gene3D" id="3.40.50.1820">
    <property type="entry name" value="alpha/beta hydrolase"/>
    <property type="match status" value="1"/>
</dbReference>
<evidence type="ECO:0000256" key="6">
    <source>
        <dbReference type="ARBA" id="ARBA00023180"/>
    </source>
</evidence>
<dbReference type="SUPFAM" id="SSF53474">
    <property type="entry name" value="alpha/beta-Hydrolases"/>
    <property type="match status" value="1"/>
</dbReference>
<feature type="chain" id="PRO_5046150490" description="Carboxypeptidase S1" evidence="7">
    <location>
        <begin position="23"/>
        <end position="628"/>
    </location>
</feature>
<comment type="caution">
    <text evidence="8">The sequence shown here is derived from an EMBL/GenBank/DDBJ whole genome shotgun (WGS) entry which is preliminary data.</text>
</comment>
<evidence type="ECO:0000256" key="3">
    <source>
        <dbReference type="ARBA" id="ARBA00022670"/>
    </source>
</evidence>
<organism evidence="8 9">
    <name type="scientific">Diaporthe vaccinii</name>
    <dbReference type="NCBI Taxonomy" id="105482"/>
    <lineage>
        <taxon>Eukaryota</taxon>
        <taxon>Fungi</taxon>
        <taxon>Dikarya</taxon>
        <taxon>Ascomycota</taxon>
        <taxon>Pezizomycotina</taxon>
        <taxon>Sordariomycetes</taxon>
        <taxon>Sordariomycetidae</taxon>
        <taxon>Diaporthales</taxon>
        <taxon>Diaporthaceae</taxon>
        <taxon>Diaporthe</taxon>
        <taxon>Diaporthe eres species complex</taxon>
    </lineage>
</organism>
<evidence type="ECO:0000256" key="1">
    <source>
        <dbReference type="ARBA" id="ARBA00009431"/>
    </source>
</evidence>
<sequence length="628" mass="69710">MWSSASLWVFASAAALIEPSLGQFPPAPEGVTVLNSKFNEDITISYKEPGLCETTEGVKSYAGYIHLPPGTLEGVGQEQDYAINTFFWFFEAKNDPQNAPLSIWMNGGPGSSSMPGLFNENGPCYINEDSNSTTLRDWSWNENVNMLYVDQPVQVGFSYDSLRNVTRDLFGGVQTLNASDPIPEQNATFQTGTYASGDRNTTSWGSRNAAIALWHFSQVWFQEFPGYHPNDDRISIATQSYGGRYGPAFAAYFQEQNEKIENGTWDGTDGEKYILNLDTLLIVNGCIDRRVQWPSYPEMAFNNTYGIETVNETVYEGMVDAFYREGGCRDRIDACREISAIYDPENTGINATVNDICEDAETYCTNNVRDPYLEISGRDYYDVTQIDPTLFPPPFTPGYLNQPWVLSALGVPLNFSGSSSASSSAFRGIGDYPRPGWIEDIAYLLENGIKVSLIYGDRDFACNWIGGEQVSLAIPWKEQDNFAASGYQPLVTNSSYEGGQVRQYSNLSFIRVYQAGHATPSYQPESAYRIFNRALFNRDIATGEIDTATNTTYGTVGPADTFGIKNEVPPQYEDFCYVLDPSTCTGEQVAALRNGTAVIENYIVTEPAHNNDAIRGAKLMAREILDET</sequence>
<dbReference type="InterPro" id="IPR029058">
    <property type="entry name" value="AB_hydrolase_fold"/>
</dbReference>